<evidence type="ECO:0000256" key="2">
    <source>
        <dbReference type="SAM" id="MobiDB-lite"/>
    </source>
</evidence>
<dbReference type="GO" id="GO:0003676">
    <property type="term" value="F:nucleic acid binding"/>
    <property type="evidence" value="ECO:0007669"/>
    <property type="project" value="InterPro"/>
</dbReference>
<accession>A0A4Y2F025</accession>
<dbReference type="InterPro" id="IPR038269">
    <property type="entry name" value="SCAN_sf"/>
</dbReference>
<gene>
    <name evidence="4" type="ORF">AVEN_256162_1</name>
</gene>
<feature type="region of interest" description="Disordered" evidence="2">
    <location>
        <begin position="250"/>
        <end position="291"/>
    </location>
</feature>
<dbReference type="PANTHER" id="PTHR46888">
    <property type="entry name" value="ZINC KNUCKLE DOMAINCONTAINING PROTEIN-RELATED"/>
    <property type="match status" value="1"/>
</dbReference>
<keyword evidence="1" id="KW-0863">Zinc-finger</keyword>
<dbReference type="AlphaFoldDB" id="A0A4Y2F025"/>
<reference evidence="4 5" key="1">
    <citation type="journal article" date="2019" name="Sci. Rep.">
        <title>Orb-weaving spider Araneus ventricosus genome elucidates the spidroin gene catalogue.</title>
        <authorList>
            <person name="Kono N."/>
            <person name="Nakamura H."/>
            <person name="Ohtoshi R."/>
            <person name="Moran D.A.P."/>
            <person name="Shinohara A."/>
            <person name="Yoshida Y."/>
            <person name="Fujiwara M."/>
            <person name="Mori M."/>
            <person name="Tomita M."/>
            <person name="Arakawa K."/>
        </authorList>
    </citation>
    <scope>NUCLEOTIDE SEQUENCE [LARGE SCALE GENOMIC DNA]</scope>
</reference>
<dbReference type="Proteomes" id="UP000499080">
    <property type="component" value="Unassembled WGS sequence"/>
</dbReference>
<evidence type="ECO:0000313" key="5">
    <source>
        <dbReference type="Proteomes" id="UP000499080"/>
    </source>
</evidence>
<keyword evidence="1" id="KW-0479">Metal-binding</keyword>
<proteinExistence type="predicted"/>
<comment type="caution">
    <text evidence="4">The sequence shown here is derived from an EMBL/GenBank/DDBJ whole genome shotgun (WGS) entry which is preliminary data.</text>
</comment>
<protein>
    <recommendedName>
        <fullName evidence="3">CCHC-type domain-containing protein</fullName>
    </recommendedName>
</protein>
<keyword evidence="5" id="KW-1185">Reference proteome</keyword>
<keyword evidence="1" id="KW-0862">Zinc</keyword>
<dbReference type="PROSITE" id="PS50158">
    <property type="entry name" value="ZF_CCHC"/>
    <property type="match status" value="1"/>
</dbReference>
<sequence length="374" mass="43132">MAFLGKARKEDLIILARELGEEDLKIIDLRNLIVASTNYEMEFVKELLNTVISQRTEEAEQRKLELEIEERRKREEREFELEKLKLQNESFNSAGNGSSRPKIDFLSMIPKFDQVNNDISLYLILFELQAQAADVPKEFWASHLLSLLPYEIAQLVAREDVGISRDFEKVKSLLLKRYKLTDEKFRQLFSKHCKSPTATWKDFAYEVRNYFHGWISGLDISTFDQLKELIIVDQIKRRVPPEVLRTKRDFHTSTPRKGAENRAYPTLKQKRYPEQSPKFLENPKPEKKENRSTLTCYGCGKPGYIKAKCPSCTPREKSSSNSITLYTCHASVSPTALLDIRIGDIHGRVCADTGATRSTAGELMFNSLRERGID</sequence>
<evidence type="ECO:0000259" key="3">
    <source>
        <dbReference type="PROSITE" id="PS50158"/>
    </source>
</evidence>
<name>A0A4Y2F025_ARAVE</name>
<dbReference type="InterPro" id="IPR036875">
    <property type="entry name" value="Znf_CCHC_sf"/>
</dbReference>
<evidence type="ECO:0000313" key="4">
    <source>
        <dbReference type="EMBL" id="GBM34860.1"/>
    </source>
</evidence>
<dbReference type="EMBL" id="BGPR01094471">
    <property type="protein sequence ID" value="GBM34860.1"/>
    <property type="molecule type" value="Genomic_DNA"/>
</dbReference>
<dbReference type="PANTHER" id="PTHR46888:SF1">
    <property type="entry name" value="RIBONUCLEASE H"/>
    <property type="match status" value="1"/>
</dbReference>
<feature type="compositionally biased region" description="Basic and acidic residues" evidence="2">
    <location>
        <begin position="281"/>
        <end position="291"/>
    </location>
</feature>
<dbReference type="SUPFAM" id="SSF47353">
    <property type="entry name" value="Retrovirus capsid dimerization domain-like"/>
    <property type="match status" value="1"/>
</dbReference>
<dbReference type="OrthoDB" id="6432602at2759"/>
<dbReference type="Gene3D" id="1.10.4020.10">
    <property type="entry name" value="DNA breaking-rejoining enzymes"/>
    <property type="match status" value="1"/>
</dbReference>
<dbReference type="InterPro" id="IPR001878">
    <property type="entry name" value="Znf_CCHC"/>
</dbReference>
<evidence type="ECO:0000256" key="1">
    <source>
        <dbReference type="PROSITE-ProRule" id="PRU00047"/>
    </source>
</evidence>
<feature type="non-terminal residue" evidence="4">
    <location>
        <position position="374"/>
    </location>
</feature>
<feature type="domain" description="CCHC-type" evidence="3">
    <location>
        <begin position="296"/>
        <end position="311"/>
    </location>
</feature>
<dbReference type="GO" id="GO:0008270">
    <property type="term" value="F:zinc ion binding"/>
    <property type="evidence" value="ECO:0007669"/>
    <property type="project" value="UniProtKB-KW"/>
</dbReference>
<dbReference type="SUPFAM" id="SSF57756">
    <property type="entry name" value="Retrovirus zinc finger-like domains"/>
    <property type="match status" value="1"/>
</dbReference>
<organism evidence="4 5">
    <name type="scientific">Araneus ventricosus</name>
    <name type="common">Orbweaver spider</name>
    <name type="synonym">Epeira ventricosa</name>
    <dbReference type="NCBI Taxonomy" id="182803"/>
    <lineage>
        <taxon>Eukaryota</taxon>
        <taxon>Metazoa</taxon>
        <taxon>Ecdysozoa</taxon>
        <taxon>Arthropoda</taxon>
        <taxon>Chelicerata</taxon>
        <taxon>Arachnida</taxon>
        <taxon>Araneae</taxon>
        <taxon>Araneomorphae</taxon>
        <taxon>Entelegynae</taxon>
        <taxon>Araneoidea</taxon>
        <taxon>Araneidae</taxon>
        <taxon>Araneus</taxon>
    </lineage>
</organism>